<feature type="transmembrane region" description="Helical" evidence="1">
    <location>
        <begin position="25"/>
        <end position="53"/>
    </location>
</feature>
<dbReference type="EMBL" id="QOIM01000042">
    <property type="protein sequence ID" value="RCG14733.1"/>
    <property type="molecule type" value="Genomic_DNA"/>
</dbReference>
<dbReference type="Proteomes" id="UP000253507">
    <property type="component" value="Unassembled WGS sequence"/>
</dbReference>
<protein>
    <submittedName>
        <fullName evidence="2">DUF4190 domain-containing protein</fullName>
    </submittedName>
</protein>
<feature type="transmembrane region" description="Helical" evidence="1">
    <location>
        <begin position="65"/>
        <end position="83"/>
    </location>
</feature>
<dbReference type="InterPro" id="IPR055338">
    <property type="entry name" value="YqfX-like"/>
</dbReference>
<dbReference type="PANTHER" id="PTHR40040:SF1">
    <property type="entry name" value="MEMBRANE PROTEIN"/>
    <property type="match status" value="1"/>
</dbReference>
<evidence type="ECO:0000256" key="1">
    <source>
        <dbReference type="SAM" id="Phobius"/>
    </source>
</evidence>
<gene>
    <name evidence="2" type="ORF">DQ392_26915</name>
</gene>
<dbReference type="AlphaFoldDB" id="A0A367E9R7"/>
<organism evidence="2 3">
    <name type="scientific">Streptomyces reniochalinae</name>
    <dbReference type="NCBI Taxonomy" id="2250578"/>
    <lineage>
        <taxon>Bacteria</taxon>
        <taxon>Bacillati</taxon>
        <taxon>Actinomycetota</taxon>
        <taxon>Actinomycetes</taxon>
        <taxon>Kitasatosporales</taxon>
        <taxon>Streptomycetaceae</taxon>
        <taxon>Streptomyces</taxon>
    </lineage>
</organism>
<comment type="caution">
    <text evidence="2">The sequence shown here is derived from an EMBL/GenBank/DDBJ whole genome shotgun (WGS) entry which is preliminary data.</text>
</comment>
<evidence type="ECO:0000313" key="3">
    <source>
        <dbReference type="Proteomes" id="UP000253507"/>
    </source>
</evidence>
<name>A0A367E9R7_9ACTN</name>
<keyword evidence="1" id="KW-0472">Membrane</keyword>
<sequence length="95" mass="9730">MSTTSTTPHALTKGRTRRADANDMAVASFVMGLVGLLVFNIVLGPCALVLGGLALARHTTRPRRALLGLALGAADLIVLATLVTTGGTVSWNFAG</sequence>
<dbReference type="PANTHER" id="PTHR40040">
    <property type="entry name" value="SMALL HYDROPHOBIC PROTEIN-RELATED"/>
    <property type="match status" value="1"/>
</dbReference>
<evidence type="ECO:0000313" key="2">
    <source>
        <dbReference type="EMBL" id="RCG14733.1"/>
    </source>
</evidence>
<accession>A0A367E9R7</accession>
<proteinExistence type="predicted"/>
<dbReference type="OrthoDB" id="4288664at2"/>
<keyword evidence="1" id="KW-0812">Transmembrane</keyword>
<keyword evidence="3" id="KW-1185">Reference proteome</keyword>
<keyword evidence="1" id="KW-1133">Transmembrane helix</keyword>
<reference evidence="2 3" key="1">
    <citation type="submission" date="2018-06" db="EMBL/GenBank/DDBJ databases">
        <title>Streptomyces reniochalinae sp. nov. and Streptomyces diacarnus sp. nov. from marine sponges.</title>
        <authorList>
            <person name="Li L."/>
        </authorList>
    </citation>
    <scope>NUCLEOTIDE SEQUENCE [LARGE SCALE GENOMIC DNA]</scope>
    <source>
        <strain evidence="2 3">LHW50302</strain>
    </source>
</reference>
<dbReference type="RefSeq" id="WP_114018298.1">
    <property type="nucleotide sequence ID" value="NZ_QOIM01000042.1"/>
</dbReference>